<evidence type="ECO:0000256" key="4">
    <source>
        <dbReference type="ARBA" id="ARBA00022692"/>
    </source>
</evidence>
<comment type="caution">
    <text evidence="8">The sequence shown here is derived from an EMBL/GenBank/DDBJ whole genome shotgun (WGS) entry which is preliminary data.</text>
</comment>
<dbReference type="PANTHER" id="PTHR34702">
    <property type="entry name" value="NA(+)/H(+) ANTIPORTER SUBUNIT F1"/>
    <property type="match status" value="1"/>
</dbReference>
<sequence>MIETIMWILMVVSVIVYTVSAVLFSVVVFRGPTVGDQVLAIDAITYVTLVLIVLFSILFKEPILMVVAIPLALWVYALDIYVSKYLEKGDLGA</sequence>
<evidence type="ECO:0000256" key="3">
    <source>
        <dbReference type="ARBA" id="ARBA00022475"/>
    </source>
</evidence>
<gene>
    <name evidence="8" type="ORF">ENO77_02705</name>
</gene>
<evidence type="ECO:0000256" key="1">
    <source>
        <dbReference type="ARBA" id="ARBA00004651"/>
    </source>
</evidence>
<keyword evidence="4 7" id="KW-0812">Transmembrane</keyword>
<keyword evidence="5 7" id="KW-1133">Transmembrane helix</keyword>
<dbReference type="AlphaFoldDB" id="A0A7C2VM61"/>
<evidence type="ECO:0000256" key="5">
    <source>
        <dbReference type="ARBA" id="ARBA00022989"/>
    </source>
</evidence>
<feature type="transmembrane region" description="Helical" evidence="7">
    <location>
        <begin position="6"/>
        <end position="29"/>
    </location>
</feature>
<proteinExistence type="predicted"/>
<keyword evidence="2" id="KW-0813">Transport</keyword>
<dbReference type="Pfam" id="PF04066">
    <property type="entry name" value="MrpF_PhaF"/>
    <property type="match status" value="1"/>
</dbReference>
<feature type="transmembrane region" description="Helical" evidence="7">
    <location>
        <begin position="63"/>
        <end position="82"/>
    </location>
</feature>
<organism evidence="8">
    <name type="scientific">Ignisphaera aggregans</name>
    <dbReference type="NCBI Taxonomy" id="334771"/>
    <lineage>
        <taxon>Archaea</taxon>
        <taxon>Thermoproteota</taxon>
        <taxon>Thermoprotei</taxon>
        <taxon>Desulfurococcales</taxon>
        <taxon>Desulfurococcaceae</taxon>
        <taxon>Ignisphaera</taxon>
    </lineage>
</organism>
<comment type="subcellular location">
    <subcellularLocation>
        <location evidence="1">Cell membrane</location>
        <topology evidence="1">Multi-pass membrane protein</topology>
    </subcellularLocation>
</comment>
<evidence type="ECO:0000256" key="2">
    <source>
        <dbReference type="ARBA" id="ARBA00022448"/>
    </source>
</evidence>
<feature type="transmembrane region" description="Helical" evidence="7">
    <location>
        <begin position="38"/>
        <end position="57"/>
    </location>
</feature>
<evidence type="ECO:0000313" key="8">
    <source>
        <dbReference type="EMBL" id="HEW53067.1"/>
    </source>
</evidence>
<keyword evidence="3" id="KW-1003">Cell membrane</keyword>
<dbReference type="PANTHER" id="PTHR34702:SF1">
    <property type="entry name" value="NA(+)_H(+) ANTIPORTER SUBUNIT F"/>
    <property type="match status" value="1"/>
</dbReference>
<reference evidence="8" key="1">
    <citation type="journal article" date="2020" name="mSystems">
        <title>Genome- and Community-Level Interaction Insights into Carbon Utilization and Element Cycling Functions of Hydrothermarchaeota in Hydrothermal Sediment.</title>
        <authorList>
            <person name="Zhou Z."/>
            <person name="Liu Y."/>
            <person name="Xu W."/>
            <person name="Pan J."/>
            <person name="Luo Z.H."/>
            <person name="Li M."/>
        </authorList>
    </citation>
    <scope>NUCLEOTIDE SEQUENCE [LARGE SCALE GENOMIC DNA]</scope>
    <source>
        <strain evidence="8">SpSt-16</strain>
    </source>
</reference>
<evidence type="ECO:0000256" key="6">
    <source>
        <dbReference type="ARBA" id="ARBA00023136"/>
    </source>
</evidence>
<keyword evidence="6 7" id="KW-0472">Membrane</keyword>
<name>A0A7C2VM61_9CREN</name>
<dbReference type="GO" id="GO:0005886">
    <property type="term" value="C:plasma membrane"/>
    <property type="evidence" value="ECO:0007669"/>
    <property type="project" value="UniProtKB-SubCell"/>
</dbReference>
<accession>A0A7C2VM61</accession>
<dbReference type="EMBL" id="DSGT01000008">
    <property type="protein sequence ID" value="HEW53067.1"/>
    <property type="molecule type" value="Genomic_DNA"/>
</dbReference>
<dbReference type="InterPro" id="IPR007208">
    <property type="entry name" value="MrpF/PhaF-like"/>
</dbReference>
<evidence type="ECO:0000256" key="7">
    <source>
        <dbReference type="SAM" id="Phobius"/>
    </source>
</evidence>
<protein>
    <submittedName>
        <fullName evidence="8">pH regulation protein F</fullName>
    </submittedName>
</protein>
<dbReference type="GO" id="GO:0015385">
    <property type="term" value="F:sodium:proton antiporter activity"/>
    <property type="evidence" value="ECO:0007669"/>
    <property type="project" value="TreeGrafter"/>
</dbReference>